<comment type="caution">
    <text evidence="1">The sequence shown here is derived from an EMBL/GenBank/DDBJ whole genome shotgun (WGS) entry which is preliminary data.</text>
</comment>
<dbReference type="EMBL" id="JAEQMG010000084">
    <property type="protein sequence ID" value="MBK6088780.1"/>
    <property type="molecule type" value="Genomic_DNA"/>
</dbReference>
<organism evidence="1 2">
    <name type="scientific">Ruminococcus difficilis</name>
    <dbReference type="NCBI Taxonomy" id="2763069"/>
    <lineage>
        <taxon>Bacteria</taxon>
        <taxon>Bacillati</taxon>
        <taxon>Bacillota</taxon>
        <taxon>Clostridia</taxon>
        <taxon>Eubacteriales</taxon>
        <taxon>Oscillospiraceae</taxon>
        <taxon>Ruminococcus</taxon>
    </lineage>
</organism>
<dbReference type="PANTHER" id="PTHR36455">
    <property type="match status" value="1"/>
</dbReference>
<dbReference type="Proteomes" id="UP000633365">
    <property type="component" value="Unassembled WGS sequence"/>
</dbReference>
<proteinExistence type="predicted"/>
<keyword evidence="2" id="KW-1185">Reference proteome</keyword>
<name>A0A934WRU9_9FIRM</name>
<dbReference type="Pfam" id="PF05717">
    <property type="entry name" value="TnpB_IS66"/>
    <property type="match status" value="1"/>
</dbReference>
<evidence type="ECO:0000313" key="1">
    <source>
        <dbReference type="EMBL" id="MBK6088780.1"/>
    </source>
</evidence>
<dbReference type="NCBIfam" id="NF033819">
    <property type="entry name" value="IS66_TnpB"/>
    <property type="match status" value="1"/>
</dbReference>
<dbReference type="AlphaFoldDB" id="A0A934WRU9"/>
<reference evidence="1" key="1">
    <citation type="submission" date="2021-01" db="EMBL/GenBank/DDBJ databases">
        <title>Genome public.</title>
        <authorList>
            <person name="Liu C."/>
            <person name="Sun Q."/>
        </authorList>
    </citation>
    <scope>NUCLEOTIDE SEQUENCE</scope>
    <source>
        <strain evidence="1">M6</strain>
    </source>
</reference>
<dbReference type="PANTHER" id="PTHR36455:SF1">
    <property type="entry name" value="BLR8292 PROTEIN"/>
    <property type="match status" value="1"/>
</dbReference>
<accession>A0A934WRU9</accession>
<gene>
    <name evidence="1" type="primary">tnpB</name>
    <name evidence="1" type="ORF">JKK62_08980</name>
</gene>
<sequence length="117" mass="13631">MLSDFSGSKVYLACGYTDLRRGIDGLATIIEQQFRLDPCSDALFLFCGRRTDRIKALYWEGDGFLLLYKRLEKGKFQWPRSENEALGITAQQYRWLMEGLSIQQPKAHRKMEKIKFG</sequence>
<evidence type="ECO:0000313" key="2">
    <source>
        <dbReference type="Proteomes" id="UP000633365"/>
    </source>
</evidence>
<dbReference type="InterPro" id="IPR008878">
    <property type="entry name" value="Transposase_IS66_Orf2"/>
</dbReference>
<dbReference type="RefSeq" id="WP_201427625.1">
    <property type="nucleotide sequence ID" value="NZ_JAEQMG010000084.1"/>
</dbReference>
<protein>
    <submittedName>
        <fullName evidence="1">IS66 family insertion sequence element accessory protein TnpB</fullName>
    </submittedName>
</protein>